<evidence type="ECO:0000256" key="1">
    <source>
        <dbReference type="SAM" id="MobiDB-lite"/>
    </source>
</evidence>
<dbReference type="Proteomes" id="UP000815325">
    <property type="component" value="Unassembled WGS sequence"/>
</dbReference>
<keyword evidence="3" id="KW-1185">Reference proteome</keyword>
<dbReference type="PANTHER" id="PTHR47467">
    <property type="entry name" value="OS01G0867200 PROTEIN"/>
    <property type="match status" value="1"/>
</dbReference>
<feature type="compositionally biased region" description="Basic and acidic residues" evidence="1">
    <location>
        <begin position="144"/>
        <end position="159"/>
    </location>
</feature>
<dbReference type="EMBL" id="MU069483">
    <property type="protein sequence ID" value="KAF5841542.1"/>
    <property type="molecule type" value="Genomic_DNA"/>
</dbReference>
<proteinExistence type="predicted"/>
<feature type="region of interest" description="Disordered" evidence="1">
    <location>
        <begin position="122"/>
        <end position="170"/>
    </location>
</feature>
<accession>A0ABQ7H3V8</accession>
<dbReference type="InterPro" id="IPR015943">
    <property type="entry name" value="WD40/YVTN_repeat-like_dom_sf"/>
</dbReference>
<organism evidence="2 3">
    <name type="scientific">Dunaliella salina</name>
    <name type="common">Green alga</name>
    <name type="synonym">Protococcus salinus</name>
    <dbReference type="NCBI Taxonomy" id="3046"/>
    <lineage>
        <taxon>Eukaryota</taxon>
        <taxon>Viridiplantae</taxon>
        <taxon>Chlorophyta</taxon>
        <taxon>core chlorophytes</taxon>
        <taxon>Chlorophyceae</taxon>
        <taxon>CS clade</taxon>
        <taxon>Chlamydomonadales</taxon>
        <taxon>Dunaliellaceae</taxon>
        <taxon>Dunaliella</taxon>
    </lineage>
</organism>
<comment type="caution">
    <text evidence="2">The sequence shown here is derived from an EMBL/GenBank/DDBJ whole genome shotgun (WGS) entry which is preliminary data.</text>
</comment>
<reference evidence="2" key="1">
    <citation type="submission" date="2017-08" db="EMBL/GenBank/DDBJ databases">
        <authorList>
            <person name="Polle J.E."/>
            <person name="Barry K."/>
            <person name="Cushman J."/>
            <person name="Schmutz J."/>
            <person name="Tran D."/>
            <person name="Hathwaick L.T."/>
            <person name="Yim W.C."/>
            <person name="Jenkins J."/>
            <person name="Mckie-Krisberg Z.M."/>
            <person name="Prochnik S."/>
            <person name="Lindquist E."/>
            <person name="Dockter R.B."/>
            <person name="Adam C."/>
            <person name="Molina H."/>
            <person name="Bunkerborg J."/>
            <person name="Jin E."/>
            <person name="Buchheim M."/>
            <person name="Magnuson J."/>
        </authorList>
    </citation>
    <scope>NUCLEOTIDE SEQUENCE</scope>
    <source>
        <strain evidence="2">CCAP 19/18</strain>
    </source>
</reference>
<feature type="compositionally biased region" description="Low complexity" evidence="1">
    <location>
        <begin position="122"/>
        <end position="131"/>
    </location>
</feature>
<sequence length="213" mass="22480">MERQRPTTFPLPAHCLQVSLWDVRQGARGGLIQRTSVAPGGSPVFDLAWCKAQGGLLGAAGAERAVTLLEPRKGFGVVHKWSGCAKYTIHHLEFSGLDPHWAYVAGLDSEVVCGRWDRGGASCSGNSNSSTGGHGRAAGPAQMRESKENESDGHRDAAHPRAGSGNIKFRGPARWSGMSLTATSACNGGDAGHDFLVAATQMHHIFLLDVAAQ</sequence>
<evidence type="ECO:0000313" key="3">
    <source>
        <dbReference type="Proteomes" id="UP000815325"/>
    </source>
</evidence>
<protein>
    <submittedName>
        <fullName evidence="2">Uncharacterized protein</fullName>
    </submittedName>
</protein>
<dbReference type="Gene3D" id="2.130.10.10">
    <property type="entry name" value="YVTN repeat-like/Quinoprotein amine dehydrogenase"/>
    <property type="match status" value="1"/>
</dbReference>
<name>A0ABQ7H3V8_DUNSA</name>
<dbReference type="PANTHER" id="PTHR47467:SF1">
    <property type="entry name" value="WD40 REPEAT-CONTAINING PROTEIN"/>
    <property type="match status" value="1"/>
</dbReference>
<dbReference type="SUPFAM" id="SSF50978">
    <property type="entry name" value="WD40 repeat-like"/>
    <property type="match status" value="1"/>
</dbReference>
<gene>
    <name evidence="2" type="ORF">DUNSADRAFT_12470</name>
</gene>
<dbReference type="InterPro" id="IPR036322">
    <property type="entry name" value="WD40_repeat_dom_sf"/>
</dbReference>
<evidence type="ECO:0000313" key="2">
    <source>
        <dbReference type="EMBL" id="KAF5841542.1"/>
    </source>
</evidence>